<comment type="caution">
    <text evidence="2">The sequence shown here is derived from an EMBL/GenBank/DDBJ whole genome shotgun (WGS) entry which is preliminary data.</text>
</comment>
<evidence type="ECO:0000256" key="1">
    <source>
        <dbReference type="SAM" id="MobiDB-lite"/>
    </source>
</evidence>
<name>A0AAE1P212_9EUCA</name>
<dbReference type="EMBL" id="JAWZYT010003016">
    <property type="protein sequence ID" value="KAK4300645.1"/>
    <property type="molecule type" value="Genomic_DNA"/>
</dbReference>
<proteinExistence type="predicted"/>
<protein>
    <submittedName>
        <fullName evidence="2">Uncharacterized protein</fullName>
    </submittedName>
</protein>
<evidence type="ECO:0000313" key="3">
    <source>
        <dbReference type="Proteomes" id="UP001292094"/>
    </source>
</evidence>
<feature type="compositionally biased region" description="Pro residues" evidence="1">
    <location>
        <begin position="1"/>
        <end position="16"/>
    </location>
</feature>
<organism evidence="2 3">
    <name type="scientific">Petrolisthes manimaculis</name>
    <dbReference type="NCBI Taxonomy" id="1843537"/>
    <lineage>
        <taxon>Eukaryota</taxon>
        <taxon>Metazoa</taxon>
        <taxon>Ecdysozoa</taxon>
        <taxon>Arthropoda</taxon>
        <taxon>Crustacea</taxon>
        <taxon>Multicrustacea</taxon>
        <taxon>Malacostraca</taxon>
        <taxon>Eumalacostraca</taxon>
        <taxon>Eucarida</taxon>
        <taxon>Decapoda</taxon>
        <taxon>Pleocyemata</taxon>
        <taxon>Anomura</taxon>
        <taxon>Galatheoidea</taxon>
        <taxon>Porcellanidae</taxon>
        <taxon>Petrolisthes</taxon>
    </lineage>
</organism>
<reference evidence="2" key="1">
    <citation type="submission" date="2023-11" db="EMBL/GenBank/DDBJ databases">
        <title>Genome assemblies of two species of porcelain crab, Petrolisthes cinctipes and Petrolisthes manimaculis (Anomura: Porcellanidae).</title>
        <authorList>
            <person name="Angst P."/>
        </authorList>
    </citation>
    <scope>NUCLEOTIDE SEQUENCE</scope>
    <source>
        <strain evidence="2">PB745_02</strain>
        <tissue evidence="2">Gill</tissue>
    </source>
</reference>
<gene>
    <name evidence="2" type="ORF">Pmani_027163</name>
</gene>
<feature type="compositionally biased region" description="Polar residues" evidence="1">
    <location>
        <begin position="44"/>
        <end position="56"/>
    </location>
</feature>
<feature type="compositionally biased region" description="Polar residues" evidence="1">
    <location>
        <begin position="17"/>
        <end position="26"/>
    </location>
</feature>
<feature type="region of interest" description="Disordered" evidence="1">
    <location>
        <begin position="1"/>
        <end position="56"/>
    </location>
</feature>
<dbReference type="AlphaFoldDB" id="A0AAE1P212"/>
<dbReference type="Proteomes" id="UP001292094">
    <property type="component" value="Unassembled WGS sequence"/>
</dbReference>
<evidence type="ECO:0000313" key="2">
    <source>
        <dbReference type="EMBL" id="KAK4300645.1"/>
    </source>
</evidence>
<accession>A0AAE1P212</accession>
<sequence length="88" mass="9293">MQLNPNPPSNLQPSPPTSSISTHAGGNTSKSTTNSTHRRHHSHGSPSQNNSEENQVTFSALIANAFDGGVKINFSSSINNNSTHDIAL</sequence>
<keyword evidence="3" id="KW-1185">Reference proteome</keyword>